<evidence type="ECO:0000313" key="2">
    <source>
        <dbReference type="EMBL" id="ABP79163.1"/>
    </source>
</evidence>
<keyword evidence="1" id="KW-1133">Transmembrane helix</keyword>
<reference evidence="2 3" key="1">
    <citation type="journal article" date="2008" name="Proc. Natl. Acad. Sci. U.S.A.">
        <title>Nitrogen fixation island and rhizosphere competence traits in the genome of root-associated Pseudomonas stutzeri A1501.</title>
        <authorList>
            <person name="Yan Y."/>
            <person name="Yang J."/>
            <person name="Dou Y."/>
            <person name="Chen M."/>
            <person name="Ping S."/>
            <person name="Peng J."/>
            <person name="Lu W."/>
            <person name="Zhang W."/>
            <person name="Yao Z."/>
            <person name="Li H."/>
            <person name="Liu W."/>
            <person name="He S."/>
            <person name="Geng L."/>
            <person name="Zhang X."/>
            <person name="Yang F."/>
            <person name="Yu H."/>
            <person name="Zhan Y."/>
            <person name="Li D."/>
            <person name="Lin Z."/>
            <person name="Wang Y."/>
            <person name="Elmerich C."/>
            <person name="Lin M."/>
            <person name="Jin Q."/>
        </authorList>
    </citation>
    <scope>NUCLEOTIDE SEQUENCE [LARGE SCALE GENOMIC DNA]</scope>
    <source>
        <strain evidence="2 3">A1501</strain>
    </source>
</reference>
<proteinExistence type="predicted"/>
<feature type="transmembrane region" description="Helical" evidence="1">
    <location>
        <begin position="177"/>
        <end position="201"/>
    </location>
</feature>
<evidence type="ECO:0000256" key="1">
    <source>
        <dbReference type="SAM" id="Phobius"/>
    </source>
</evidence>
<dbReference type="EMBL" id="CP000304">
    <property type="protein sequence ID" value="ABP79163.1"/>
    <property type="molecule type" value="Genomic_DNA"/>
</dbReference>
<keyword evidence="3" id="KW-1185">Reference proteome</keyword>
<accession>A4VJL2</accession>
<gene>
    <name evidence="2" type="ordered locus">PST_1473</name>
</gene>
<feature type="transmembrane region" description="Helical" evidence="1">
    <location>
        <begin position="133"/>
        <end position="157"/>
    </location>
</feature>
<dbReference type="KEGG" id="psa:PST_1473"/>
<name>A4VJL2_STUS1</name>
<keyword evidence="1" id="KW-0472">Membrane</keyword>
<feature type="transmembrane region" description="Helical" evidence="1">
    <location>
        <begin position="27"/>
        <end position="46"/>
    </location>
</feature>
<dbReference type="AlphaFoldDB" id="A4VJL2"/>
<keyword evidence="1" id="KW-0812">Transmembrane</keyword>
<dbReference type="eggNOG" id="COG1322">
    <property type="taxonomic scope" value="Bacteria"/>
</dbReference>
<dbReference type="HOGENOM" id="CLU_390774_0_0_6"/>
<dbReference type="Proteomes" id="UP000000233">
    <property type="component" value="Chromosome"/>
</dbReference>
<dbReference type="NCBIfam" id="NF033915">
    <property type="entry name" value="antiphage_ZorA_2"/>
    <property type="match status" value="1"/>
</dbReference>
<protein>
    <submittedName>
        <fullName evidence="2">Uncharacterized protein</fullName>
    </submittedName>
</protein>
<sequence length="783" mass="86640">MVMMDLLQHLIPDFAHMFSANPNGISAWFWLVTALIFGFSLFFLMLHFRHFRARMRALRSLLDGQSKETLAANRRETLHKAQELKATNVGMLWREFDESLVLSSDQQKLFNTLDAEHFFNARTLASGLTASRLLAAAPSFLVAVGVLGTFVGLTVGLEGLVGTSDEIEALKGGINKLISGAAVAFMTSVWGVAFSLLLNIIEKMFERSALNDIQRLQHDIDFLYPRIPAEQSLVHIAEYGKESKEALQELHERIGDKLQETLTGMNEAMQTALTEALNNIMAPAIQTLVSTTSQQSTQVLETLVGSFMDGMTSVGREQGSQMQQAAADVNAAVSGMSERLNQLFTSLSEQQGRQMEAAQQQSTQFEAQLQRIAGSADQRQEQLEQRFSELMAGLSSQLQGQLGSAQRRDEERQAMFERLLSESSANQAALLEKFSSSTQDQMRVMAEAGNERHNNLEKVFSRLMMNLNTQLDTQMGAAEQREQARAQRHEEQQAAALAQQQQLIGNLGQISQQQIGAIAEAAATQQRNLEETVSKLLGSFNEQVSGYGVQAEQREQSRQQRCNEQLENMAAQQQELLAGIASAVQVTQQQSRQMAEQHQQLMTRLQQATEAAATSSKHMDSSANQLGLLSANLRQAADALGQRLEAVTQSVEAASTQNAALAAQLQGQASSLSQLQAALLEGAQRFEQAASEARNGFGDMKQTQQEFLSGVRHEFTTLGETLRAQVEAVEKQAEEWLRSYASEVRMQTEDRMNKWNEVSLAYADQMHRNVQAVSGILDELEAR</sequence>
<evidence type="ECO:0000313" key="3">
    <source>
        <dbReference type="Proteomes" id="UP000000233"/>
    </source>
</evidence>
<organism evidence="2 3">
    <name type="scientific">Stutzerimonas stutzeri (strain A1501)</name>
    <name type="common">Pseudomonas stutzeri</name>
    <dbReference type="NCBI Taxonomy" id="379731"/>
    <lineage>
        <taxon>Bacteria</taxon>
        <taxon>Pseudomonadati</taxon>
        <taxon>Pseudomonadota</taxon>
        <taxon>Gammaproteobacteria</taxon>
        <taxon>Pseudomonadales</taxon>
        <taxon>Pseudomonadaceae</taxon>
        <taxon>Stutzerimonas</taxon>
    </lineage>
</organism>